<keyword evidence="2 3" id="KW-0808">Transferase</keyword>
<evidence type="ECO:0000313" key="3">
    <source>
        <dbReference type="EMBL" id="EFW30072.1"/>
    </source>
</evidence>
<dbReference type="Pfam" id="PF04072">
    <property type="entry name" value="LCM"/>
    <property type="match status" value="1"/>
</dbReference>
<keyword evidence="1 3" id="KW-0489">Methyltransferase</keyword>
<dbReference type="GO" id="GO:0008168">
    <property type="term" value="F:methyltransferase activity"/>
    <property type="evidence" value="ECO:0007669"/>
    <property type="project" value="UniProtKB-KW"/>
</dbReference>
<dbReference type="PANTHER" id="PTHR43619:SF2">
    <property type="entry name" value="S-ADENOSYL-L-METHIONINE-DEPENDENT METHYLTRANSFERASES SUPERFAMILY PROTEIN"/>
    <property type="match status" value="1"/>
</dbReference>
<dbReference type="InterPro" id="IPR016874">
    <property type="entry name" value="TcmP-like"/>
</dbReference>
<dbReference type="GO" id="GO:0032259">
    <property type="term" value="P:methylation"/>
    <property type="evidence" value="ECO:0007669"/>
    <property type="project" value="UniProtKB-KW"/>
</dbReference>
<dbReference type="InterPro" id="IPR007213">
    <property type="entry name" value="Ppm1/Ppm2/Tcmp"/>
</dbReference>
<dbReference type="Gene3D" id="3.40.50.150">
    <property type="entry name" value="Vaccinia Virus protein VP39"/>
    <property type="match status" value="1"/>
</dbReference>
<evidence type="ECO:0000256" key="1">
    <source>
        <dbReference type="ARBA" id="ARBA00022603"/>
    </source>
</evidence>
<proteinExistence type="predicted"/>
<dbReference type="PIRSF" id="PIRSF028177">
    <property type="entry name" value="Polyketide_synth_Omtfrase_TcmP"/>
    <property type="match status" value="1"/>
</dbReference>
<dbReference type="PANTHER" id="PTHR43619">
    <property type="entry name" value="S-ADENOSYL-L-METHIONINE-DEPENDENT METHYLTRANSFERASE YKTD-RELATED"/>
    <property type="match status" value="1"/>
</dbReference>
<gene>
    <name evidence="3" type="ORF">HMPREF9555_00702</name>
</gene>
<dbReference type="STRING" id="749551.HMPREF9555_00702"/>
<dbReference type="AlphaFoldDB" id="E7N151"/>
<dbReference type="HOGENOM" id="CLU_069348_0_0_9"/>
<comment type="caution">
    <text evidence="3">The sequence shown here is derived from an EMBL/GenBank/DDBJ whole genome shotgun (WGS) entry which is preliminary data.</text>
</comment>
<protein>
    <submittedName>
        <fullName evidence="3">O-methyltransferase domain protein</fullName>
    </submittedName>
</protein>
<keyword evidence="4" id="KW-1185">Reference proteome</keyword>
<dbReference type="Proteomes" id="UP000004633">
    <property type="component" value="Unassembled WGS sequence"/>
</dbReference>
<accession>E7N151</accession>
<evidence type="ECO:0000256" key="2">
    <source>
        <dbReference type="ARBA" id="ARBA00022679"/>
    </source>
</evidence>
<name>E7N151_9FIRM</name>
<dbReference type="SUPFAM" id="SSF53335">
    <property type="entry name" value="S-adenosyl-L-methionine-dependent methyltransferases"/>
    <property type="match status" value="1"/>
</dbReference>
<dbReference type="EMBL" id="AECV01000009">
    <property type="protein sequence ID" value="EFW30072.1"/>
    <property type="molecule type" value="Genomic_DNA"/>
</dbReference>
<evidence type="ECO:0000313" key="4">
    <source>
        <dbReference type="Proteomes" id="UP000004633"/>
    </source>
</evidence>
<dbReference type="InterPro" id="IPR029063">
    <property type="entry name" value="SAM-dependent_MTases_sf"/>
</dbReference>
<reference evidence="3 4" key="1">
    <citation type="submission" date="2010-08" db="EMBL/GenBank/DDBJ databases">
        <authorList>
            <person name="Weinstock G."/>
            <person name="Sodergren E."/>
            <person name="Clifton S."/>
            <person name="Fulton L."/>
            <person name="Fulton B."/>
            <person name="Courtney L."/>
            <person name="Fronick C."/>
            <person name="Harrison M."/>
            <person name="Strong C."/>
            <person name="Farmer C."/>
            <person name="Delahaunty K."/>
            <person name="Markovic C."/>
            <person name="Hall O."/>
            <person name="Minx P."/>
            <person name="Tomlinson C."/>
            <person name="Mitreva M."/>
            <person name="Hou S."/>
            <person name="Chen J."/>
            <person name="Wollam A."/>
            <person name="Pepin K.H."/>
            <person name="Johnson M."/>
            <person name="Bhonagiri V."/>
            <person name="Zhang X."/>
            <person name="Suruliraj S."/>
            <person name="Warren W."/>
            <person name="Chinwalla A."/>
            <person name="Mardis E.R."/>
            <person name="Wilson R.K."/>
        </authorList>
    </citation>
    <scope>NUCLEOTIDE SEQUENCE [LARGE SCALE GENOMIC DNA]</scope>
    <source>
        <strain evidence="3 4">F0399</strain>
    </source>
</reference>
<sequence length="277" mass="31880">MQADNKGSEVLMKIKLEGVAETLLTTLYVRAKDAASPHPVLHDTKSAELVTRLDYDFEKFKHAWASYYGVLARAKTIDAEIRKFLAAHPGSVVVSVGSGLDTRFSRVDDGSVLWYDLDFPEVIAWRRQLFEEHPRVRCIAKSALDPSWTQDVETDGRPLLIVSEGVLMYLDESDVQRFLHILTDGFAAFTAYFDLISTYTQKQSKRHDMIKNMNAPFRWGVKDGSEVVRLEPRLRQIGLINFTDEMRHLLPGWKKLFIPIFYLVNNRLGMYTYTREK</sequence>
<organism evidence="3 4">
    <name type="scientific">Selenomonas artemidis F0399</name>
    <dbReference type="NCBI Taxonomy" id="749551"/>
    <lineage>
        <taxon>Bacteria</taxon>
        <taxon>Bacillati</taxon>
        <taxon>Bacillota</taxon>
        <taxon>Negativicutes</taxon>
        <taxon>Selenomonadales</taxon>
        <taxon>Selenomonadaceae</taxon>
        <taxon>Selenomonas</taxon>
    </lineage>
</organism>